<dbReference type="AlphaFoldDB" id="Q9FHW5"/>
<evidence type="ECO:0008006" key="3">
    <source>
        <dbReference type="Google" id="ProtNLM"/>
    </source>
</evidence>
<protein>
    <recommendedName>
        <fullName evidence="3">Transmembrane protein</fullName>
    </recommendedName>
</protein>
<keyword evidence="1" id="KW-0812">Transmembrane</keyword>
<dbReference type="EMBL" id="AB017068">
    <property type="protein sequence ID" value="BAB11354.1"/>
    <property type="molecule type" value="Genomic_DNA"/>
</dbReference>
<evidence type="ECO:0000313" key="2">
    <source>
        <dbReference type="EMBL" id="BAB11354.1"/>
    </source>
</evidence>
<organism evidence="2">
    <name type="scientific">Arabidopsis thaliana</name>
    <name type="common">Mouse-ear cress</name>
    <dbReference type="NCBI Taxonomy" id="3702"/>
    <lineage>
        <taxon>Eukaryota</taxon>
        <taxon>Viridiplantae</taxon>
        <taxon>Streptophyta</taxon>
        <taxon>Embryophyta</taxon>
        <taxon>Tracheophyta</taxon>
        <taxon>Spermatophyta</taxon>
        <taxon>Magnoliopsida</taxon>
        <taxon>eudicotyledons</taxon>
        <taxon>Gunneridae</taxon>
        <taxon>Pentapetalae</taxon>
        <taxon>rosids</taxon>
        <taxon>malvids</taxon>
        <taxon>Brassicales</taxon>
        <taxon>Brassicaceae</taxon>
        <taxon>Camelineae</taxon>
        <taxon>Arabidopsis</taxon>
    </lineage>
</organism>
<keyword evidence="1" id="KW-0472">Membrane</keyword>
<reference key="2">
    <citation type="journal article" date="2000" name="Nature">
        <title>Sequence and analysis of chromosome 5 of the plant Arabidopsis thaliana.</title>
        <authorList>
            <consortium name="Kazusa DNA Research Institute"/>
            <consortium name="Cold Spring Harbor and Washington University in St Louis Sequencing Consortium"/>
            <consortium name="European Union Arabidopsis Genome Sequencing Consortium"/>
            <person name="Tabata S."/>
            <person name="Kaneko T."/>
            <person name="Nakamura Y."/>
            <person name="Kotani H."/>
            <person name="Kato T."/>
            <person name="Asamizu E."/>
            <person name="Miyajima N."/>
            <person name="Sasamoto S."/>
            <person name="Kimura T."/>
            <person name="Hosouchi T."/>
            <person name="Kawashima K."/>
            <person name="Kohara M."/>
            <person name="Matsumoto M."/>
            <person name="Matsuno A."/>
            <person name="Muraki A."/>
            <person name="Nakayama S."/>
            <person name="Nakazaki N."/>
            <person name="Naruo K."/>
            <person name="Okumura S."/>
            <person name="Shinpo S."/>
            <person name="Takeuchi C."/>
            <person name="Wada T."/>
            <person name="Watanabe A."/>
            <person name="Yamada M."/>
            <person name="Yasuda M."/>
            <person name="Sato S."/>
            <person name="de la Bastide M."/>
            <person name="Huang E."/>
            <person name="Spiegel L."/>
            <person name="Gnoj L."/>
            <person name="O'Shaughnessy A."/>
            <person name="Preston R."/>
            <person name="Habermann K."/>
            <person name="Murray J."/>
            <person name="Johnson D."/>
            <person name="Rohlfing T."/>
            <person name="Nelson J."/>
            <person name="Stoneking T."/>
            <person name="Pepin K."/>
            <person name="Spieth J."/>
            <person name="Sekhon M."/>
            <person name="Armstrong J."/>
            <person name="Becker M."/>
            <person name="Belter E."/>
            <person name="Cordum H."/>
            <person name="Cordes M."/>
            <person name="Courtney L."/>
            <person name="Courtney W."/>
            <person name="Dante M."/>
            <person name="Du H."/>
            <person name="Edwards J."/>
            <person name="Fryman J."/>
            <person name="Haakensen B."/>
            <person name="Lamar E."/>
            <person name="Latreille P."/>
            <person name="Leonard S."/>
            <person name="Meyer R."/>
            <person name="Mulvaney E."/>
            <person name="Ozersky P."/>
            <person name="Riley A."/>
            <person name="Strowmatt C."/>
            <person name="Wagner-McPherson C."/>
            <person name="Wollam A."/>
            <person name="Yoakum M."/>
            <person name="Bell M."/>
            <person name="Dedhia N."/>
            <person name="Parnell L."/>
            <person name="Shah R."/>
            <person name="Rodriguez M."/>
            <person name="See L.H."/>
            <person name="Vil D."/>
            <person name="Baker J."/>
            <person name="Kirchoff K."/>
            <person name="Toth K."/>
            <person name="King L."/>
            <person name="Bahret A."/>
            <person name="Miller B."/>
            <person name="Marra M."/>
            <person name="Martienssen R."/>
            <person name="McCombie W.R."/>
            <person name="Wilson R.K."/>
            <person name="Murphy G."/>
            <person name="Bancroft I."/>
            <person name="Volckaert G."/>
            <person name="Wambutt R."/>
            <person name="Dusterhoft A."/>
            <person name="Stiekema W."/>
            <person name="Pohl T."/>
            <person name="Entian K.D."/>
            <person name="Terryn N."/>
            <person name="Hartley N."/>
            <person name="Bent E."/>
            <person name="Johnson S."/>
            <person name="Langham S.A."/>
            <person name="McCullagh B."/>
            <person name="Robben J."/>
            <person name="Grymonprez B."/>
            <person name="Zimmermann W."/>
            <person name="Ramsperger U."/>
            <person name="Wedler H."/>
            <person name="Balke K."/>
            <person name="Wedler E."/>
            <person name="Peters S."/>
            <person name="van Staveren M."/>
            <person name="Dirkse W."/>
            <person name="Mooijman P."/>
            <person name="Lankhorst R.K."/>
            <person name="Weitzenegger T."/>
            <person name="Bothe G."/>
            <person name="Rose M."/>
            <person name="Hauf J."/>
            <person name="Berneiser S."/>
            <person name="Hempel S."/>
            <person name="Feldpausch M."/>
            <person name="Lamberth S."/>
            <person name="Villarroel R."/>
            <person name="Gielen J."/>
            <person name="Ardiles W."/>
            <person name="Bents O."/>
            <person name="Lemcke K."/>
            <person name="Kolesov G."/>
            <person name="Mayer K."/>
            <person name="Rudd S."/>
            <person name="Schoof H."/>
            <person name="Schueller C."/>
            <person name="Zaccaria P."/>
            <person name="Mewes H.W."/>
            <person name="Bevan M."/>
            <person name="Fransz P."/>
        </authorList>
    </citation>
    <scope>NUCLEOTIDE SEQUENCE [LARGE SCALE GENOMIC DNA]</scope>
    <source>
        <strain>cv. Columbia</strain>
    </source>
</reference>
<feature type="transmembrane region" description="Helical" evidence="1">
    <location>
        <begin position="40"/>
        <end position="58"/>
    </location>
</feature>
<name>Q9FHW5_ARATH</name>
<keyword evidence="1" id="KW-1133">Transmembrane helix</keyword>
<evidence type="ECO:0000256" key="1">
    <source>
        <dbReference type="SAM" id="Phobius"/>
    </source>
</evidence>
<reference evidence="2" key="1">
    <citation type="journal article" date="1999" name="DNA Res.">
        <title>Structural analysis of Arabidopsis thaliana chromosome 5. IX. Sequence features of the regions of 1,011,550 bp covered by seventeen P1 and TAC clones.</title>
        <authorList>
            <person name="Kaneko T."/>
            <person name="Katoh T."/>
            <person name="Sato S."/>
            <person name="Nakamura Y."/>
            <person name="Asamizu E."/>
            <person name="Kotani H."/>
            <person name="Miyajima N."/>
            <person name="Tabata S."/>
        </authorList>
    </citation>
    <scope>NUCLEOTIDE SEQUENCE [LARGE SCALE GENOMIC DNA]</scope>
</reference>
<sequence>MGKRFYGSLDQAGLEQRCSPASFFGITMSNGLIHIDLTEIKVIVIVVIGLSMLTVLVFQETSTKNLIGVIHGIKNNSICNNV</sequence>
<proteinExistence type="predicted"/>
<accession>Q9FHW5</accession>